<dbReference type="Proteomes" id="UP000308230">
    <property type="component" value="Unassembled WGS sequence"/>
</dbReference>
<dbReference type="EMBL" id="SWLG01000012">
    <property type="protein sequence ID" value="TLS36227.1"/>
    <property type="molecule type" value="Genomic_DNA"/>
</dbReference>
<feature type="domain" description="Uncharacterized protein YyaB-like PH" evidence="2">
    <location>
        <begin position="63"/>
        <end position="139"/>
    </location>
</feature>
<dbReference type="OrthoDB" id="2436858at2"/>
<sequence length="148" mass="16943">MVFHSKVDAFFINFTLIVVLVIALVSFFPLFTEGGTQLPVVLILSSSFLIVISFILWTAFSVKYIFYTDYLLIKGGPFRSRIPYESVMKVSPTTSIFIGHRILSSRDAIEIFNNTTFMGSIKISPRNKREFITELKKRCQNVKIQVCE</sequence>
<evidence type="ECO:0000313" key="3">
    <source>
        <dbReference type="EMBL" id="TLS36227.1"/>
    </source>
</evidence>
<accession>A0A5R9EYK0</accession>
<name>A0A5R9EYK0_9BACL</name>
<organism evidence="3 4">
    <name type="scientific">Exobacillus caeni</name>
    <dbReference type="NCBI Taxonomy" id="2574798"/>
    <lineage>
        <taxon>Bacteria</taxon>
        <taxon>Bacillati</taxon>
        <taxon>Bacillota</taxon>
        <taxon>Bacilli</taxon>
        <taxon>Bacillales</taxon>
        <taxon>Guptibacillaceae</taxon>
        <taxon>Exobacillus</taxon>
    </lineage>
</organism>
<dbReference type="GO" id="GO:0030153">
    <property type="term" value="P:bacteriocin immunity"/>
    <property type="evidence" value="ECO:0007669"/>
    <property type="project" value="InterPro"/>
</dbReference>
<keyword evidence="1" id="KW-0472">Membrane</keyword>
<dbReference type="Pfam" id="PF06713">
    <property type="entry name" value="bPH_4"/>
    <property type="match status" value="1"/>
</dbReference>
<comment type="caution">
    <text evidence="3">The sequence shown here is derived from an EMBL/GenBank/DDBJ whole genome shotgun (WGS) entry which is preliminary data.</text>
</comment>
<gene>
    <name evidence="3" type="ORF">FCL54_16465</name>
</gene>
<evidence type="ECO:0000256" key="1">
    <source>
        <dbReference type="SAM" id="Phobius"/>
    </source>
</evidence>
<dbReference type="AlphaFoldDB" id="A0A5R9EYK0"/>
<dbReference type="InterPro" id="IPR009589">
    <property type="entry name" value="PH_YyaB-like"/>
</dbReference>
<evidence type="ECO:0000259" key="2">
    <source>
        <dbReference type="Pfam" id="PF06713"/>
    </source>
</evidence>
<evidence type="ECO:0000313" key="4">
    <source>
        <dbReference type="Proteomes" id="UP000308230"/>
    </source>
</evidence>
<protein>
    <recommendedName>
        <fullName evidence="2">Uncharacterized protein YyaB-like PH domain-containing protein</fullName>
    </recommendedName>
</protein>
<proteinExistence type="predicted"/>
<feature type="transmembrane region" description="Helical" evidence="1">
    <location>
        <begin position="40"/>
        <end position="66"/>
    </location>
</feature>
<feature type="transmembrane region" description="Helical" evidence="1">
    <location>
        <begin position="7"/>
        <end position="28"/>
    </location>
</feature>
<dbReference type="RefSeq" id="WP_138127837.1">
    <property type="nucleotide sequence ID" value="NZ_SWLG01000012.1"/>
</dbReference>
<keyword evidence="1" id="KW-1133">Transmembrane helix</keyword>
<reference evidence="3 4" key="1">
    <citation type="submission" date="2019-04" db="EMBL/GenBank/DDBJ databases">
        <title>Bacillus caeni sp. nov., a bacterium isolated from mangrove sediment.</title>
        <authorList>
            <person name="Huang H."/>
            <person name="Mo K."/>
            <person name="Hu Y."/>
        </authorList>
    </citation>
    <scope>NUCLEOTIDE SEQUENCE [LARGE SCALE GENOMIC DNA]</scope>
    <source>
        <strain evidence="3 4">HB172195</strain>
    </source>
</reference>
<keyword evidence="4" id="KW-1185">Reference proteome</keyword>
<keyword evidence="1" id="KW-0812">Transmembrane</keyword>